<evidence type="ECO:0000256" key="4">
    <source>
        <dbReference type="HAMAP-Rule" id="MF_00514"/>
    </source>
</evidence>
<reference evidence="8" key="1">
    <citation type="journal article" date="2019" name="Int. J. Syst. Evol. Microbiol.">
        <title>The Global Catalogue of Microorganisms (GCM) 10K type strain sequencing project: providing services to taxonomists for standard genome sequencing and annotation.</title>
        <authorList>
            <consortium name="The Broad Institute Genomics Platform"/>
            <consortium name="The Broad Institute Genome Sequencing Center for Infectious Disease"/>
            <person name="Wu L."/>
            <person name="Ma J."/>
        </authorList>
    </citation>
    <scope>NUCLEOTIDE SEQUENCE [LARGE SCALE GENOMIC DNA]</scope>
    <source>
        <strain evidence="8">JCM 17695</strain>
    </source>
</reference>
<protein>
    <recommendedName>
        <fullName evidence="4">Large ribosomal subunit protein bL35</fullName>
    </recommendedName>
</protein>
<keyword evidence="3 4" id="KW-0687">Ribonucleoprotein</keyword>
<dbReference type="Gene3D" id="4.10.410.60">
    <property type="match status" value="1"/>
</dbReference>
<dbReference type="PANTHER" id="PTHR33343">
    <property type="entry name" value="54S RIBOSOMAL PROTEIN BL35M"/>
    <property type="match status" value="1"/>
</dbReference>
<evidence type="ECO:0000313" key="8">
    <source>
        <dbReference type="Proteomes" id="UP001596512"/>
    </source>
</evidence>
<evidence type="ECO:0000256" key="3">
    <source>
        <dbReference type="ARBA" id="ARBA00023274"/>
    </source>
</evidence>
<dbReference type="PRINTS" id="PR00064">
    <property type="entry name" value="RIBOSOMALL35"/>
</dbReference>
<evidence type="ECO:0000256" key="1">
    <source>
        <dbReference type="ARBA" id="ARBA00006598"/>
    </source>
</evidence>
<evidence type="ECO:0000256" key="5">
    <source>
        <dbReference type="RuleBase" id="RU000568"/>
    </source>
</evidence>
<sequence length="64" mass="7322">MPKMKTHKGTAKRVRITGSGKLRRQQTGLRHRLEKKSSKETRDLSRVADVAKPDVSRVNRLLGR</sequence>
<keyword evidence="8" id="KW-1185">Reference proteome</keyword>
<comment type="similarity">
    <text evidence="1 4 5">Belongs to the bacterial ribosomal protein bL35 family.</text>
</comment>
<dbReference type="Pfam" id="PF01632">
    <property type="entry name" value="Ribosomal_L35p"/>
    <property type="match status" value="1"/>
</dbReference>
<feature type="compositionally biased region" description="Basic and acidic residues" evidence="6">
    <location>
        <begin position="35"/>
        <end position="48"/>
    </location>
</feature>
<comment type="caution">
    <text evidence="7">The sequence shown here is derived from an EMBL/GenBank/DDBJ whole genome shotgun (WGS) entry which is preliminary data.</text>
</comment>
<keyword evidence="2 4" id="KW-0689">Ribosomal protein</keyword>
<dbReference type="HAMAP" id="MF_00514">
    <property type="entry name" value="Ribosomal_bL35"/>
    <property type="match status" value="1"/>
</dbReference>
<dbReference type="InterPro" id="IPR021137">
    <property type="entry name" value="Ribosomal_bL35-like"/>
</dbReference>
<dbReference type="PANTHER" id="PTHR33343:SF1">
    <property type="entry name" value="LARGE RIBOSOMAL SUBUNIT PROTEIN BL35M"/>
    <property type="match status" value="1"/>
</dbReference>
<evidence type="ECO:0000256" key="2">
    <source>
        <dbReference type="ARBA" id="ARBA00022980"/>
    </source>
</evidence>
<feature type="region of interest" description="Disordered" evidence="6">
    <location>
        <begin position="1"/>
        <end position="48"/>
    </location>
</feature>
<evidence type="ECO:0000256" key="6">
    <source>
        <dbReference type="SAM" id="MobiDB-lite"/>
    </source>
</evidence>
<gene>
    <name evidence="4 7" type="primary">rpmI</name>
    <name evidence="7" type="ORF">ACFQV2_23690</name>
</gene>
<name>A0ABW2TQG5_9PSEU</name>
<organism evidence="7 8">
    <name type="scientific">Actinokineospora soli</name>
    <dbReference type="NCBI Taxonomy" id="1048753"/>
    <lineage>
        <taxon>Bacteria</taxon>
        <taxon>Bacillati</taxon>
        <taxon>Actinomycetota</taxon>
        <taxon>Actinomycetes</taxon>
        <taxon>Pseudonocardiales</taxon>
        <taxon>Pseudonocardiaceae</taxon>
        <taxon>Actinokineospora</taxon>
    </lineage>
</organism>
<dbReference type="InterPro" id="IPR001706">
    <property type="entry name" value="Ribosomal_bL35"/>
</dbReference>
<accession>A0ABW2TQG5</accession>
<proteinExistence type="inferred from homology"/>
<dbReference type="SUPFAM" id="SSF143034">
    <property type="entry name" value="L35p-like"/>
    <property type="match status" value="1"/>
</dbReference>
<dbReference type="GO" id="GO:0005840">
    <property type="term" value="C:ribosome"/>
    <property type="evidence" value="ECO:0007669"/>
    <property type="project" value="UniProtKB-KW"/>
</dbReference>
<feature type="compositionally biased region" description="Basic residues" evidence="6">
    <location>
        <begin position="1"/>
        <end position="34"/>
    </location>
</feature>
<dbReference type="Proteomes" id="UP001596512">
    <property type="component" value="Unassembled WGS sequence"/>
</dbReference>
<dbReference type="InterPro" id="IPR037229">
    <property type="entry name" value="Ribosomal_bL35_sf"/>
</dbReference>
<dbReference type="EMBL" id="JBHTEY010000004">
    <property type="protein sequence ID" value="MFC7616032.1"/>
    <property type="molecule type" value="Genomic_DNA"/>
</dbReference>
<evidence type="ECO:0000313" key="7">
    <source>
        <dbReference type="EMBL" id="MFC7616032.1"/>
    </source>
</evidence>
<dbReference type="NCBIfam" id="TIGR00001">
    <property type="entry name" value="rpmI_bact"/>
    <property type="match status" value="1"/>
</dbReference>